<protein>
    <submittedName>
        <fullName evidence="1">Phenylalanyl-tRNA synthetase subunit alpha</fullName>
    </submittedName>
</protein>
<dbReference type="RefSeq" id="WP_045801590.1">
    <property type="nucleotide sequence ID" value="NZ_CP011071.1"/>
</dbReference>
<keyword evidence="2" id="KW-1185">Reference proteome</keyword>
<dbReference type="EMBL" id="CP011071">
    <property type="protein sequence ID" value="AKA34877.1"/>
    <property type="molecule type" value="Genomic_DNA"/>
</dbReference>
<dbReference type="OrthoDB" id="953239at2"/>
<name>A0A0D5YRI5_9FLAO</name>
<dbReference type="Proteomes" id="UP000032726">
    <property type="component" value="Chromosome"/>
</dbReference>
<dbReference type="GO" id="GO:0004812">
    <property type="term" value="F:aminoacyl-tRNA ligase activity"/>
    <property type="evidence" value="ECO:0007669"/>
    <property type="project" value="UniProtKB-KW"/>
</dbReference>
<gene>
    <name evidence="1" type="ORF">VC82_1242</name>
</gene>
<evidence type="ECO:0000313" key="1">
    <source>
        <dbReference type="EMBL" id="AKA34877.1"/>
    </source>
</evidence>
<proteinExistence type="predicted"/>
<sequence length="131" mass="15359">MRKDIEIPIAENVYVAAVNEWDENFLSKDWYVYLINNRLTPIEGIIIVSKGYKNDTKTSTLRRSLEWLDGESYQKIELITEELVAIENEFFVTFFADKKLYERRFIFEPYTIAEKNAAPLPILESEGILAK</sequence>
<dbReference type="KEGG" id="mlt:VC82_1242"/>
<evidence type="ECO:0000313" key="2">
    <source>
        <dbReference type="Proteomes" id="UP000032726"/>
    </source>
</evidence>
<dbReference type="AlphaFoldDB" id="A0A0D5YRI5"/>
<keyword evidence="1" id="KW-0030">Aminoacyl-tRNA synthetase</keyword>
<organism evidence="1 2">
    <name type="scientific">Flagellimonas lutaonensis</name>
    <dbReference type="NCBI Taxonomy" id="516051"/>
    <lineage>
        <taxon>Bacteria</taxon>
        <taxon>Pseudomonadati</taxon>
        <taxon>Bacteroidota</taxon>
        <taxon>Flavobacteriia</taxon>
        <taxon>Flavobacteriales</taxon>
        <taxon>Flavobacteriaceae</taxon>
        <taxon>Flagellimonas</taxon>
    </lineage>
</organism>
<keyword evidence="1" id="KW-0436">Ligase</keyword>
<dbReference type="HOGENOM" id="CLU_134435_0_0_10"/>
<accession>A0A0D5YRI5</accession>
<reference evidence="1 2" key="1">
    <citation type="submission" date="2015-03" db="EMBL/GenBank/DDBJ databases">
        <title>Complete genome sequence of Muricauda lutaonensis CC-HSB-11T, isolated from a coastal hot spring.</title>
        <authorList>
            <person name="Kim K.M."/>
        </authorList>
    </citation>
    <scope>NUCLEOTIDE SEQUENCE [LARGE SCALE GENOMIC DNA]</scope>
    <source>
        <strain evidence="1 2">CC-HSB-11</strain>
    </source>
</reference>
<dbReference type="STRING" id="516051.VC82_1242"/>